<proteinExistence type="inferred from homology"/>
<dbReference type="GO" id="GO:0009898">
    <property type="term" value="C:cytoplasmic side of plasma membrane"/>
    <property type="evidence" value="ECO:0007669"/>
    <property type="project" value="TreeGrafter"/>
</dbReference>
<dbReference type="EnsemblMetazoa" id="Aqu2.1.44194_001">
    <property type="protein sequence ID" value="Aqu2.1.44194_001"/>
    <property type="gene ID" value="Aqu2.1.44194"/>
</dbReference>
<dbReference type="eggNOG" id="KOG1656">
    <property type="taxonomic scope" value="Eukaryota"/>
</dbReference>
<organism evidence="6">
    <name type="scientific">Amphimedon queenslandica</name>
    <name type="common">Sponge</name>
    <dbReference type="NCBI Taxonomy" id="400682"/>
    <lineage>
        <taxon>Eukaryota</taxon>
        <taxon>Metazoa</taxon>
        <taxon>Porifera</taxon>
        <taxon>Demospongiae</taxon>
        <taxon>Heteroscleromorpha</taxon>
        <taxon>Haplosclerida</taxon>
        <taxon>Niphatidae</taxon>
        <taxon>Amphimedon</taxon>
    </lineage>
</organism>
<protein>
    <recommendedName>
        <fullName evidence="8">Charged multivesicular body protein 4b</fullName>
    </recommendedName>
</protein>
<dbReference type="KEGG" id="aqu:100635422"/>
<dbReference type="GO" id="GO:0006900">
    <property type="term" value="P:vesicle budding from membrane"/>
    <property type="evidence" value="ECO:0007669"/>
    <property type="project" value="TreeGrafter"/>
</dbReference>
<name>A0A1X7VXP7_AMPQE</name>
<dbReference type="PANTHER" id="PTHR22761:SF10">
    <property type="entry name" value="GH13992P"/>
    <property type="match status" value="1"/>
</dbReference>
<sequence>MEALARMFGAKKGEPPTPQMAIQKLRETEEMLNKKSEFLEKKIDQENALIKKHGLKNKRGALNALKRKKRLEKQLQQIDGTLSTIEFQRESLENAQTNTEVLKNMSYAAKALKAAHANLDVDDVHDMMDDIEEQNVIAQEISDALSTPFGMNQELDDDELLAELEEMEQAELDEQLLDTNTPVNLELPTIPDVPNSTIKSKEKDDESDLRELAEWLN</sequence>
<comment type="similarity">
    <text evidence="2">Belongs to the SNF7 family.</text>
</comment>
<evidence type="ECO:0008006" key="8">
    <source>
        <dbReference type="Google" id="ProtNLM"/>
    </source>
</evidence>
<gene>
    <name evidence="6" type="primary">100635422</name>
</gene>
<keyword evidence="4" id="KW-0175">Coiled coil</keyword>
<feature type="coiled-coil region" evidence="4">
    <location>
        <begin position="22"/>
        <end position="81"/>
    </location>
</feature>
<evidence type="ECO:0000256" key="1">
    <source>
        <dbReference type="ARBA" id="ARBA00004177"/>
    </source>
</evidence>
<dbReference type="STRING" id="400682.A0A1X7VXP7"/>
<dbReference type="AlphaFoldDB" id="A0A1X7VXP7"/>
<dbReference type="EnsemblMetazoa" id="XM_003382482.3">
    <property type="protein sequence ID" value="XP_003382530.1"/>
    <property type="gene ID" value="LOC100635422"/>
</dbReference>
<dbReference type="OMA" id="RETHEML"/>
<evidence type="ECO:0000313" key="6">
    <source>
        <dbReference type="EnsemblMetazoa" id="Aqu2.1.44194_001"/>
    </source>
</evidence>
<dbReference type="GO" id="GO:0000815">
    <property type="term" value="C:ESCRT III complex"/>
    <property type="evidence" value="ECO:0007669"/>
    <property type="project" value="TreeGrafter"/>
</dbReference>
<dbReference type="GO" id="GO:0032511">
    <property type="term" value="P:late endosome to vacuole transport via multivesicular body sorting pathway"/>
    <property type="evidence" value="ECO:0007669"/>
    <property type="project" value="TreeGrafter"/>
</dbReference>
<evidence type="ECO:0000256" key="5">
    <source>
        <dbReference type="SAM" id="MobiDB-lite"/>
    </source>
</evidence>
<accession>A0A1X7VXP7</accession>
<evidence type="ECO:0000256" key="4">
    <source>
        <dbReference type="SAM" id="Coils"/>
    </source>
</evidence>
<dbReference type="OrthoDB" id="5592979at2759"/>
<feature type="compositionally biased region" description="Basic and acidic residues" evidence="5">
    <location>
        <begin position="199"/>
        <end position="217"/>
    </location>
</feature>
<keyword evidence="3" id="KW-0967">Endosome</keyword>
<reference evidence="6" key="2">
    <citation type="submission" date="2017-05" db="UniProtKB">
        <authorList>
            <consortium name="EnsemblMetazoa"/>
        </authorList>
    </citation>
    <scope>IDENTIFICATION</scope>
</reference>
<evidence type="ECO:0000256" key="3">
    <source>
        <dbReference type="ARBA" id="ARBA00022753"/>
    </source>
</evidence>
<dbReference type="FunCoup" id="A0A1X7VXP7">
    <property type="interactions" value="1063"/>
</dbReference>
<reference evidence="7" key="1">
    <citation type="journal article" date="2010" name="Nature">
        <title>The Amphimedon queenslandica genome and the evolution of animal complexity.</title>
        <authorList>
            <person name="Srivastava M."/>
            <person name="Simakov O."/>
            <person name="Chapman J."/>
            <person name="Fahey B."/>
            <person name="Gauthier M.E."/>
            <person name="Mitros T."/>
            <person name="Richards G.S."/>
            <person name="Conaco C."/>
            <person name="Dacre M."/>
            <person name="Hellsten U."/>
            <person name="Larroux C."/>
            <person name="Putnam N.H."/>
            <person name="Stanke M."/>
            <person name="Adamska M."/>
            <person name="Darling A."/>
            <person name="Degnan S.M."/>
            <person name="Oakley T.H."/>
            <person name="Plachetzki D.C."/>
            <person name="Zhai Y."/>
            <person name="Adamski M."/>
            <person name="Calcino A."/>
            <person name="Cummins S.F."/>
            <person name="Goodstein D.M."/>
            <person name="Harris C."/>
            <person name="Jackson D.J."/>
            <person name="Leys S.P."/>
            <person name="Shu S."/>
            <person name="Woodcroft B.J."/>
            <person name="Vervoort M."/>
            <person name="Kosik K.S."/>
            <person name="Manning G."/>
            <person name="Degnan B.M."/>
            <person name="Rokhsar D.S."/>
        </authorList>
    </citation>
    <scope>NUCLEOTIDE SEQUENCE [LARGE SCALE GENOMIC DNA]</scope>
</reference>
<dbReference type="Gene3D" id="6.10.250.1710">
    <property type="match status" value="1"/>
</dbReference>
<dbReference type="Proteomes" id="UP000007879">
    <property type="component" value="Unassembled WGS sequence"/>
</dbReference>
<evidence type="ECO:0000256" key="2">
    <source>
        <dbReference type="ARBA" id="ARBA00006190"/>
    </source>
</evidence>
<comment type="subcellular location">
    <subcellularLocation>
        <location evidence="1">Endosome</location>
    </subcellularLocation>
</comment>
<dbReference type="InParanoid" id="A0A1X7VXP7"/>
<dbReference type="Gene3D" id="1.10.287.1060">
    <property type="entry name" value="ESAT-6-like"/>
    <property type="match status" value="1"/>
</dbReference>
<dbReference type="InterPro" id="IPR005024">
    <property type="entry name" value="Snf7_fam"/>
</dbReference>
<dbReference type="PANTHER" id="PTHR22761">
    <property type="entry name" value="CHARGED MULTIVESICULAR BODY PROTEIN"/>
    <property type="match status" value="1"/>
</dbReference>
<feature type="region of interest" description="Disordered" evidence="5">
    <location>
        <begin position="183"/>
        <end position="217"/>
    </location>
</feature>
<evidence type="ECO:0000313" key="7">
    <source>
        <dbReference type="Proteomes" id="UP000007879"/>
    </source>
</evidence>
<dbReference type="Pfam" id="PF03357">
    <property type="entry name" value="Snf7"/>
    <property type="match status" value="1"/>
</dbReference>
<dbReference type="GO" id="GO:0005771">
    <property type="term" value="C:multivesicular body"/>
    <property type="evidence" value="ECO:0007669"/>
    <property type="project" value="TreeGrafter"/>
</dbReference>
<keyword evidence="7" id="KW-1185">Reference proteome</keyword>